<accession>A0A399JBL7</accession>
<evidence type="ECO:0000313" key="11">
    <source>
        <dbReference type="Proteomes" id="UP000265419"/>
    </source>
</evidence>
<dbReference type="PANTHER" id="PTHR37820:SF1">
    <property type="entry name" value="CELL DIVISION PROTEIN FTSQ"/>
    <property type="match status" value="1"/>
</dbReference>
<dbReference type="GO" id="GO:0005886">
    <property type="term" value="C:plasma membrane"/>
    <property type="evidence" value="ECO:0007669"/>
    <property type="project" value="TreeGrafter"/>
</dbReference>
<comment type="caution">
    <text evidence="10">The sequence shown here is derived from an EMBL/GenBank/DDBJ whole genome shotgun (WGS) entry which is preliminary data.</text>
</comment>
<dbReference type="PANTHER" id="PTHR37820">
    <property type="entry name" value="CELL DIVISION PROTEIN DIVIB"/>
    <property type="match status" value="1"/>
</dbReference>
<dbReference type="RefSeq" id="WP_119423868.1">
    <property type="nucleotide sequence ID" value="NZ_QQXK01000006.1"/>
</dbReference>
<keyword evidence="7" id="KW-0472">Membrane</keyword>
<evidence type="ECO:0000256" key="4">
    <source>
        <dbReference type="ARBA" id="ARBA00022989"/>
    </source>
</evidence>
<evidence type="ECO:0000256" key="6">
    <source>
        <dbReference type="SAM" id="MobiDB-lite"/>
    </source>
</evidence>
<dbReference type="InterPro" id="IPR005548">
    <property type="entry name" value="Cell_div_FtsQ/DivIB_C"/>
</dbReference>
<feature type="domain" description="POTRA" evidence="9">
    <location>
        <begin position="56"/>
        <end position="123"/>
    </location>
</feature>
<keyword evidence="2" id="KW-0132">Cell division</keyword>
<dbReference type="Pfam" id="PF08478">
    <property type="entry name" value="POTRA_1"/>
    <property type="match status" value="1"/>
</dbReference>
<protein>
    <submittedName>
        <fullName evidence="10">Uncharacterized protein</fullName>
    </submittedName>
</protein>
<organism evidence="10 11">
    <name type="scientific">Galactobacter valiniphilus</name>
    <dbReference type="NCBI Taxonomy" id="2676122"/>
    <lineage>
        <taxon>Bacteria</taxon>
        <taxon>Bacillati</taxon>
        <taxon>Actinomycetota</taxon>
        <taxon>Actinomycetes</taxon>
        <taxon>Micrococcales</taxon>
        <taxon>Micrococcaceae</taxon>
        <taxon>Galactobacter</taxon>
    </lineage>
</organism>
<evidence type="ECO:0000256" key="1">
    <source>
        <dbReference type="ARBA" id="ARBA00022475"/>
    </source>
</evidence>
<evidence type="ECO:0000313" key="10">
    <source>
        <dbReference type="EMBL" id="RII42963.1"/>
    </source>
</evidence>
<dbReference type="InterPro" id="IPR013685">
    <property type="entry name" value="POTRA_FtsQ_type"/>
</dbReference>
<evidence type="ECO:0000256" key="3">
    <source>
        <dbReference type="ARBA" id="ARBA00022692"/>
    </source>
</evidence>
<dbReference type="EMBL" id="QQXK01000006">
    <property type="protein sequence ID" value="RII42963.1"/>
    <property type="molecule type" value="Genomic_DNA"/>
</dbReference>
<keyword evidence="5" id="KW-0131">Cell cycle</keyword>
<gene>
    <name evidence="10" type="ORF">DWB68_04065</name>
</gene>
<evidence type="ECO:0000256" key="2">
    <source>
        <dbReference type="ARBA" id="ARBA00022618"/>
    </source>
</evidence>
<feature type="domain" description="Cell division protein FtsQ/DivIB C-terminal" evidence="8">
    <location>
        <begin position="128"/>
        <end position="240"/>
    </location>
</feature>
<name>A0A399JBL7_9MICC</name>
<dbReference type="GO" id="GO:0051301">
    <property type="term" value="P:cell division"/>
    <property type="evidence" value="ECO:0007669"/>
    <property type="project" value="UniProtKB-KW"/>
</dbReference>
<keyword evidence="3 7" id="KW-0812">Transmembrane</keyword>
<evidence type="ECO:0000259" key="9">
    <source>
        <dbReference type="Pfam" id="PF08478"/>
    </source>
</evidence>
<evidence type="ECO:0000256" key="5">
    <source>
        <dbReference type="ARBA" id="ARBA00023306"/>
    </source>
</evidence>
<sequence length="250" mass="26447">MSGSGQRVGAPETGGGVLQMPRPPRRRRLRGWIAAGIGVLMVAALLAVLYLTPLLSVRTITISGTRLADEAKVQALLKDYVGMPLARVTSDGVREALSSEPAISDIRLGLDGPSGLKVTVLEHREVAVMAAGEGFVLVGDNGAKLKTLSKRTDRQLPLVKLDAKDPDGRIFDTVVHALAQLPAAVLGQLETAEASSVDTVTFSLGDKRTVVWGDASEGELKAKVLAAMLKDKNLKDKVIDVSTPRTPLSK</sequence>
<dbReference type="Pfam" id="PF03799">
    <property type="entry name" value="FtsQ_DivIB_C"/>
    <property type="match status" value="1"/>
</dbReference>
<keyword evidence="1" id="KW-1003">Cell membrane</keyword>
<evidence type="ECO:0000259" key="8">
    <source>
        <dbReference type="Pfam" id="PF03799"/>
    </source>
</evidence>
<evidence type="ECO:0000256" key="7">
    <source>
        <dbReference type="SAM" id="Phobius"/>
    </source>
</evidence>
<dbReference type="Proteomes" id="UP000265419">
    <property type="component" value="Unassembled WGS sequence"/>
</dbReference>
<dbReference type="AlphaFoldDB" id="A0A399JBL7"/>
<keyword evidence="11" id="KW-1185">Reference proteome</keyword>
<feature type="transmembrane region" description="Helical" evidence="7">
    <location>
        <begin position="29"/>
        <end position="51"/>
    </location>
</feature>
<proteinExistence type="predicted"/>
<feature type="region of interest" description="Disordered" evidence="6">
    <location>
        <begin position="1"/>
        <end position="23"/>
    </location>
</feature>
<dbReference type="InterPro" id="IPR050487">
    <property type="entry name" value="FtsQ_DivIB"/>
</dbReference>
<reference evidence="10 11" key="1">
    <citation type="submission" date="2018-07" db="EMBL/GenBank/DDBJ databases">
        <title>Arthrobacter sp. nov., isolated from raw cow's milk with high bacterial count.</title>
        <authorList>
            <person name="Hahne J."/>
            <person name="Isele D."/>
            <person name="Lipski A."/>
        </authorList>
    </citation>
    <scope>NUCLEOTIDE SEQUENCE [LARGE SCALE GENOMIC DNA]</scope>
    <source>
        <strain evidence="10 11">JZ R-35</strain>
    </source>
</reference>
<keyword evidence="4 7" id="KW-1133">Transmembrane helix</keyword>